<feature type="domain" description="STAS" evidence="6">
    <location>
        <begin position="439"/>
        <end position="543"/>
    </location>
</feature>
<organism evidence="7 8">
    <name type="scientific">Gottfriedia luciferensis</name>
    <dbReference type="NCBI Taxonomy" id="178774"/>
    <lineage>
        <taxon>Bacteria</taxon>
        <taxon>Bacillati</taxon>
        <taxon>Bacillota</taxon>
        <taxon>Bacilli</taxon>
        <taxon>Bacillales</taxon>
        <taxon>Bacillaceae</taxon>
        <taxon>Gottfriedia</taxon>
    </lineage>
</organism>
<dbReference type="SUPFAM" id="SSF52091">
    <property type="entry name" value="SpoIIaa-like"/>
    <property type="match status" value="1"/>
</dbReference>
<dbReference type="Gene3D" id="3.30.750.24">
    <property type="entry name" value="STAS domain"/>
    <property type="match status" value="1"/>
</dbReference>
<dbReference type="InterPro" id="IPR001902">
    <property type="entry name" value="SLC26A/SulP_fam"/>
</dbReference>
<proteinExistence type="predicted"/>
<comment type="caution">
    <text evidence="7">The sequence shown here is derived from an EMBL/GenBank/DDBJ whole genome shotgun (WGS) entry which is preliminary data.</text>
</comment>
<dbReference type="CDD" id="cd07042">
    <property type="entry name" value="STAS_SulP_like_sulfate_transporter"/>
    <property type="match status" value="1"/>
</dbReference>
<dbReference type="InterPro" id="IPR002645">
    <property type="entry name" value="STAS_dom"/>
</dbReference>
<dbReference type="InterPro" id="IPR036513">
    <property type="entry name" value="STAS_dom_sf"/>
</dbReference>
<dbReference type="RefSeq" id="WP_069033013.1">
    <property type="nucleotide sequence ID" value="NZ_MDKC01000005.1"/>
</dbReference>
<feature type="transmembrane region" description="Helical" evidence="5">
    <location>
        <begin position="244"/>
        <end position="265"/>
    </location>
</feature>
<evidence type="ECO:0000256" key="4">
    <source>
        <dbReference type="ARBA" id="ARBA00023136"/>
    </source>
</evidence>
<gene>
    <name evidence="7" type="ORF">BED47_18030</name>
</gene>
<feature type="transmembrane region" description="Helical" evidence="5">
    <location>
        <begin position="165"/>
        <end position="186"/>
    </location>
</feature>
<dbReference type="Proteomes" id="UP000094580">
    <property type="component" value="Unassembled WGS sequence"/>
</dbReference>
<evidence type="ECO:0000259" key="6">
    <source>
        <dbReference type="PROSITE" id="PS50801"/>
    </source>
</evidence>
<evidence type="ECO:0000256" key="5">
    <source>
        <dbReference type="SAM" id="Phobius"/>
    </source>
</evidence>
<feature type="transmembrane region" description="Helical" evidence="5">
    <location>
        <begin position="324"/>
        <end position="354"/>
    </location>
</feature>
<feature type="transmembrane region" description="Helical" evidence="5">
    <location>
        <begin position="285"/>
        <end position="303"/>
    </location>
</feature>
<accession>A0ABX2ZVW4</accession>
<evidence type="ECO:0000256" key="1">
    <source>
        <dbReference type="ARBA" id="ARBA00004141"/>
    </source>
</evidence>
<dbReference type="Pfam" id="PF01740">
    <property type="entry name" value="STAS"/>
    <property type="match status" value="1"/>
</dbReference>
<evidence type="ECO:0000256" key="3">
    <source>
        <dbReference type="ARBA" id="ARBA00022989"/>
    </source>
</evidence>
<dbReference type="InterPro" id="IPR011547">
    <property type="entry name" value="SLC26A/SulP_dom"/>
</dbReference>
<feature type="transmembrane region" description="Helical" evidence="5">
    <location>
        <begin position="123"/>
        <end position="144"/>
    </location>
</feature>
<keyword evidence="4 5" id="KW-0472">Membrane</keyword>
<evidence type="ECO:0000313" key="8">
    <source>
        <dbReference type="Proteomes" id="UP000094580"/>
    </source>
</evidence>
<protein>
    <submittedName>
        <fullName evidence="7">Sodium-independent anion transporter</fullName>
    </submittedName>
</protein>
<evidence type="ECO:0000313" key="7">
    <source>
        <dbReference type="EMBL" id="ODG92815.1"/>
    </source>
</evidence>
<dbReference type="PANTHER" id="PTHR11814">
    <property type="entry name" value="SULFATE TRANSPORTER"/>
    <property type="match status" value="1"/>
</dbReference>
<comment type="subcellular location">
    <subcellularLocation>
        <location evidence="1">Membrane</location>
        <topology evidence="1">Multi-pass membrane protein</topology>
    </subcellularLocation>
</comment>
<dbReference type="PROSITE" id="PS50801">
    <property type="entry name" value="STAS"/>
    <property type="match status" value="1"/>
</dbReference>
<feature type="transmembrane region" description="Helical" evidence="5">
    <location>
        <begin position="20"/>
        <end position="39"/>
    </location>
</feature>
<evidence type="ECO:0000256" key="2">
    <source>
        <dbReference type="ARBA" id="ARBA00022692"/>
    </source>
</evidence>
<sequence length="580" mass="63507">MKWRGRIENYNKVSFRKDLISGIIVGIIAIPLGMAFAISSGVKPEYGIYTTIIAGVLISIFGGSKFQIGGPTGAFIPILLSIVIHYGYENLLIAGFLAGVILTLMGIFKMGFLIQFIPRPVTIGFTAGIAVIIFTGQIVNFLGLQNITKHEDFISNMSEIGLHISTINTYSVITSIICLITVITVIKLFPKVPGSLIGLIFSSLMAYIFFKGEVPTIRSTFGDIPSSIPVFHLIELNFEKIRTLIGPAFVIAMLGGIESLLSAVVADGMSGSRHNSNKELMGQGIANMVIPFFGGIPATGAIARTATNIKSGAISPISGIIHGVIVLIILLLFAPLASQIPLASMAPILMLVAWNMSERKEFIHILKTKSSDSIILILTFLLTIFLNLTTAVEVGLIIAVILFVKRMSELLIVRKVLPDRSRQNQKLMTYMVNENHDCPQISILTIEGSIFFGTANLFEETILKLSYNKPKFLILRFGRVPFIDTTGEAKLASIVKYLRDNDSVVLLTGLQSQPKELLIRTKLYDVIGKQNFFEHSGEAIGHALLNINYNKCLGCKHYAFLECSSLSNSNLLDLKDQKME</sequence>
<name>A0ABX2ZVW4_9BACI</name>
<dbReference type="EMBL" id="MDKC01000005">
    <property type="protein sequence ID" value="ODG92815.1"/>
    <property type="molecule type" value="Genomic_DNA"/>
</dbReference>
<feature type="transmembrane region" description="Helical" evidence="5">
    <location>
        <begin position="374"/>
        <end position="404"/>
    </location>
</feature>
<feature type="transmembrane region" description="Helical" evidence="5">
    <location>
        <begin position="68"/>
        <end position="88"/>
    </location>
</feature>
<feature type="transmembrane region" description="Helical" evidence="5">
    <location>
        <begin position="95"/>
        <end position="117"/>
    </location>
</feature>
<dbReference type="Pfam" id="PF00916">
    <property type="entry name" value="Sulfate_transp"/>
    <property type="match status" value="1"/>
</dbReference>
<keyword evidence="3 5" id="KW-1133">Transmembrane helix</keyword>
<keyword evidence="8" id="KW-1185">Reference proteome</keyword>
<keyword evidence="2 5" id="KW-0812">Transmembrane</keyword>
<feature type="transmembrane region" description="Helical" evidence="5">
    <location>
        <begin position="192"/>
        <end position="210"/>
    </location>
</feature>
<reference evidence="7 8" key="1">
    <citation type="submission" date="2016-07" db="EMBL/GenBank/DDBJ databases">
        <authorList>
            <person name="Townsley L."/>
            <person name="Shank E.A."/>
        </authorList>
    </citation>
    <scope>NUCLEOTIDE SEQUENCE [LARGE SCALE GENOMIC DNA]</scope>
    <source>
        <strain evidence="7 8">CH01</strain>
    </source>
</reference>